<dbReference type="GO" id="GO:0000976">
    <property type="term" value="F:transcription cis-regulatory region binding"/>
    <property type="evidence" value="ECO:0007669"/>
    <property type="project" value="TreeGrafter"/>
</dbReference>
<keyword evidence="3" id="KW-0238">DNA-binding</keyword>
<dbReference type="EMBL" id="FMJD01000007">
    <property type="protein sequence ID" value="SCM75862.1"/>
    <property type="molecule type" value="Genomic_DNA"/>
</dbReference>
<keyword evidence="2" id="KW-0805">Transcription regulation</keyword>
<keyword evidence="4" id="KW-0804">Transcription</keyword>
<sequence length="353" mass="38446">MELGETVVTPPDPNRSASTPMTLDEVAAATGFSRTTVRFVVNGQAERYRIKAQTREQIEQFIREHGIVIDRTARSLRLQRSDAIGLVLPDLANPFFAHLTAALEDLCHAAGLVLLTTSSHDDPAGEARAVTRLLERGVDGMVIAPCSPRIALPPSGGRRSCAVVMTDRAFPGQPYPVVVTDNEAAGHRLADILLAERGDAVFLAASRWLPSVEERIRGFVAACAEHGLEDGEARVFSSESDDVAAGRRLMTEAMAGRGELPKAFVCSSLLVFEGALEAIGAQDGRLPPDMLLGTFDHHPLLDFLPNRIVSARQDEKAIAETIFRCLTDQLEGKPPRPERLVIDSRIWRNSDRT</sequence>
<evidence type="ECO:0000256" key="3">
    <source>
        <dbReference type="ARBA" id="ARBA00023125"/>
    </source>
</evidence>
<dbReference type="InterPro" id="IPR028082">
    <property type="entry name" value="Peripla_BP_I"/>
</dbReference>
<dbReference type="CDD" id="cd01392">
    <property type="entry name" value="HTH_LacI"/>
    <property type="match status" value="1"/>
</dbReference>
<dbReference type="Gene3D" id="3.40.50.2300">
    <property type="match status" value="2"/>
</dbReference>
<dbReference type="PROSITE" id="PS50932">
    <property type="entry name" value="HTH_LACI_2"/>
    <property type="match status" value="1"/>
</dbReference>
<evidence type="ECO:0000313" key="6">
    <source>
        <dbReference type="EMBL" id="SCM75862.1"/>
    </source>
</evidence>
<dbReference type="SUPFAM" id="SSF53822">
    <property type="entry name" value="Periplasmic binding protein-like I"/>
    <property type="match status" value="1"/>
</dbReference>
<keyword evidence="1" id="KW-0678">Repressor</keyword>
<dbReference type="InterPro" id="IPR010982">
    <property type="entry name" value="Lambda_DNA-bd_dom_sf"/>
</dbReference>
<dbReference type="InterPro" id="IPR001761">
    <property type="entry name" value="Peripla_BP/Lac1_sug-bd_dom"/>
</dbReference>
<dbReference type="CDD" id="cd06274">
    <property type="entry name" value="PBP1_FruR"/>
    <property type="match status" value="1"/>
</dbReference>
<dbReference type="Gene3D" id="1.10.260.40">
    <property type="entry name" value="lambda repressor-like DNA-binding domains"/>
    <property type="match status" value="1"/>
</dbReference>
<dbReference type="InterPro" id="IPR000843">
    <property type="entry name" value="HTH_LacI"/>
</dbReference>
<evidence type="ECO:0000259" key="5">
    <source>
        <dbReference type="PROSITE" id="PS50932"/>
    </source>
</evidence>
<protein>
    <submittedName>
        <fullName evidence="6">Putative fructose repressor</fullName>
    </submittedName>
</protein>
<reference evidence="6" key="1">
    <citation type="submission" date="2016-08" db="EMBL/GenBank/DDBJ databases">
        <authorList>
            <person name="Seilhamer J.J."/>
        </authorList>
    </citation>
    <scope>NUCLEOTIDE SEQUENCE</scope>
    <source>
        <strain evidence="6">86</strain>
    </source>
</reference>
<dbReference type="SMART" id="SM00354">
    <property type="entry name" value="HTH_LACI"/>
    <property type="match status" value="1"/>
</dbReference>
<name>A0A212LE57_9HYPH</name>
<evidence type="ECO:0000256" key="4">
    <source>
        <dbReference type="ARBA" id="ARBA00023163"/>
    </source>
</evidence>
<dbReference type="AlphaFoldDB" id="A0A212LE57"/>
<gene>
    <name evidence="6" type="primary">fruR</name>
    <name evidence="6" type="ORF">KL86PLE_30309</name>
</gene>
<proteinExistence type="predicted"/>
<dbReference type="SUPFAM" id="SSF47413">
    <property type="entry name" value="lambda repressor-like DNA-binding domains"/>
    <property type="match status" value="1"/>
</dbReference>
<feature type="domain" description="HTH lacI-type" evidence="5">
    <location>
        <begin position="21"/>
        <end position="78"/>
    </location>
</feature>
<dbReference type="Pfam" id="PF00532">
    <property type="entry name" value="Peripla_BP_1"/>
    <property type="match status" value="1"/>
</dbReference>
<evidence type="ECO:0000256" key="1">
    <source>
        <dbReference type="ARBA" id="ARBA00022491"/>
    </source>
</evidence>
<organism evidence="6">
    <name type="scientific">uncultured Pleomorphomonas sp</name>
    <dbReference type="NCBI Taxonomy" id="442121"/>
    <lineage>
        <taxon>Bacteria</taxon>
        <taxon>Pseudomonadati</taxon>
        <taxon>Pseudomonadota</taxon>
        <taxon>Alphaproteobacteria</taxon>
        <taxon>Hyphomicrobiales</taxon>
        <taxon>Pleomorphomonadaceae</taxon>
        <taxon>Pleomorphomonas</taxon>
        <taxon>environmental samples</taxon>
    </lineage>
</organism>
<accession>A0A212LE57</accession>
<dbReference type="PANTHER" id="PTHR30146:SF45">
    <property type="entry name" value="CATABOLITE REPRESSOR_ACTIVATOR"/>
    <property type="match status" value="1"/>
</dbReference>
<dbReference type="GO" id="GO:0003700">
    <property type="term" value="F:DNA-binding transcription factor activity"/>
    <property type="evidence" value="ECO:0007669"/>
    <property type="project" value="TreeGrafter"/>
</dbReference>
<dbReference type="PANTHER" id="PTHR30146">
    <property type="entry name" value="LACI-RELATED TRANSCRIPTIONAL REPRESSOR"/>
    <property type="match status" value="1"/>
</dbReference>
<dbReference type="RefSeq" id="WP_288196171.1">
    <property type="nucleotide sequence ID" value="NZ_LT608334.1"/>
</dbReference>
<evidence type="ECO:0000256" key="2">
    <source>
        <dbReference type="ARBA" id="ARBA00023015"/>
    </source>
</evidence>